<feature type="compositionally biased region" description="Low complexity" evidence="1">
    <location>
        <begin position="9"/>
        <end position="20"/>
    </location>
</feature>
<name>A0A0A9X675_LYGHE</name>
<feature type="region of interest" description="Disordered" evidence="1">
    <location>
        <begin position="273"/>
        <end position="315"/>
    </location>
</feature>
<feature type="region of interest" description="Disordered" evidence="1">
    <location>
        <begin position="1"/>
        <end position="71"/>
    </location>
</feature>
<reference evidence="2" key="1">
    <citation type="journal article" date="2014" name="PLoS ONE">
        <title>Transcriptome-Based Identification of ABC Transporters in the Western Tarnished Plant Bug Lygus hesperus.</title>
        <authorList>
            <person name="Hull J.J."/>
            <person name="Chaney K."/>
            <person name="Geib S.M."/>
            <person name="Fabrick J.A."/>
            <person name="Brent C.S."/>
            <person name="Walsh D."/>
            <person name="Lavine L.C."/>
        </authorList>
    </citation>
    <scope>NUCLEOTIDE SEQUENCE</scope>
</reference>
<accession>A0A0A9X675</accession>
<feature type="compositionally biased region" description="Low complexity" evidence="1">
    <location>
        <begin position="31"/>
        <end position="40"/>
    </location>
</feature>
<feature type="non-terminal residue" evidence="2">
    <location>
        <position position="336"/>
    </location>
</feature>
<evidence type="ECO:0000256" key="1">
    <source>
        <dbReference type="SAM" id="MobiDB-lite"/>
    </source>
</evidence>
<gene>
    <name evidence="2" type="ORF">CM83_6733</name>
</gene>
<dbReference type="EMBL" id="GBHO01028110">
    <property type="protein sequence ID" value="JAG15494.1"/>
    <property type="molecule type" value="Transcribed_RNA"/>
</dbReference>
<evidence type="ECO:0000313" key="2">
    <source>
        <dbReference type="EMBL" id="JAG15494.1"/>
    </source>
</evidence>
<reference evidence="2" key="2">
    <citation type="submission" date="2014-07" db="EMBL/GenBank/DDBJ databases">
        <authorList>
            <person name="Hull J."/>
        </authorList>
    </citation>
    <scope>NUCLEOTIDE SEQUENCE</scope>
</reference>
<protein>
    <submittedName>
        <fullName evidence="2">Uncharacterized protein</fullName>
    </submittedName>
</protein>
<proteinExistence type="predicted"/>
<feature type="compositionally biased region" description="Basic residues" evidence="1">
    <location>
        <begin position="52"/>
        <end position="62"/>
    </location>
</feature>
<feature type="compositionally biased region" description="Basic and acidic residues" evidence="1">
    <location>
        <begin position="21"/>
        <end position="30"/>
    </location>
</feature>
<organism evidence="2">
    <name type="scientific">Lygus hesperus</name>
    <name type="common">Western plant bug</name>
    <dbReference type="NCBI Taxonomy" id="30085"/>
    <lineage>
        <taxon>Eukaryota</taxon>
        <taxon>Metazoa</taxon>
        <taxon>Ecdysozoa</taxon>
        <taxon>Arthropoda</taxon>
        <taxon>Hexapoda</taxon>
        <taxon>Insecta</taxon>
        <taxon>Pterygota</taxon>
        <taxon>Neoptera</taxon>
        <taxon>Paraneoptera</taxon>
        <taxon>Hemiptera</taxon>
        <taxon>Heteroptera</taxon>
        <taxon>Panheteroptera</taxon>
        <taxon>Cimicomorpha</taxon>
        <taxon>Miridae</taxon>
        <taxon>Mirini</taxon>
        <taxon>Lygus</taxon>
    </lineage>
</organism>
<dbReference type="AlphaFoldDB" id="A0A0A9X675"/>
<sequence>MPRYRRRSVSISSSSVYSVDSRNDDTDRSSVVDSLTSDSVANERPSYNSKPTVRKKRRKKPKQAGSKTKDQSDPWLVKWLSSEVVRIANSFLECGKKCIRYISNSEISINKSLDSNSERSPHVIEISGHGKHKKIRKYAVDSSTFGKRKKNDERDKYVPLPKKRLSYSRGPLPDSVACKGLTTLGYDKDCIEDILRILKTAYGGSKKVNLYKVTVKGSNADSSKLEDTSDYDNVTTLAPSDDVEDDGIQFLYKSAYPSLESLRIATSSIERCERSSGVIKSSDEPGQPTMTKPQRRNHDQRCNPADLNPNYKSRTKVDTAFPLIHGFSNRNRDNKK</sequence>